<reference evidence="8 9" key="1">
    <citation type="submission" date="2020-08" db="EMBL/GenBank/DDBJ databases">
        <title>Sequencing the genomes of 1000 actinobacteria strains.</title>
        <authorList>
            <person name="Klenk H.-P."/>
        </authorList>
    </citation>
    <scope>NUCLEOTIDE SEQUENCE [LARGE SCALE GENOMIC DNA]</scope>
    <source>
        <strain evidence="8 9">DSM 19079</strain>
    </source>
</reference>
<keyword evidence="4 6" id="KW-1133">Transmembrane helix</keyword>
<comment type="subcellular location">
    <subcellularLocation>
        <location evidence="6">Cell membrane</location>
        <topology evidence="6">Multi-pass membrane protein</topology>
    </subcellularLocation>
    <subcellularLocation>
        <location evidence="1">Membrane</location>
        <topology evidence="1">Multi-pass membrane protein</topology>
    </subcellularLocation>
</comment>
<dbReference type="PROSITE" id="PS50928">
    <property type="entry name" value="ABC_TM1"/>
    <property type="match status" value="1"/>
</dbReference>
<comment type="caution">
    <text evidence="8">The sequence shown here is derived from an EMBL/GenBank/DDBJ whole genome shotgun (WGS) entry which is preliminary data.</text>
</comment>
<dbReference type="InterPro" id="IPR035906">
    <property type="entry name" value="MetI-like_sf"/>
</dbReference>
<evidence type="ECO:0000256" key="7">
    <source>
        <dbReference type="SAM" id="MobiDB-lite"/>
    </source>
</evidence>
<protein>
    <submittedName>
        <fullName evidence="8">Osmoprotectant transport system permease protein</fullName>
    </submittedName>
</protein>
<dbReference type="Proteomes" id="UP000560081">
    <property type="component" value="Unassembled WGS sequence"/>
</dbReference>
<keyword evidence="9" id="KW-1185">Reference proteome</keyword>
<dbReference type="RefSeq" id="WP_135030595.1">
    <property type="nucleotide sequence ID" value="NZ_BMLA01000007.1"/>
</dbReference>
<keyword evidence="5 6" id="KW-0472">Membrane</keyword>
<dbReference type="PANTHER" id="PTHR30177">
    <property type="entry name" value="GLYCINE BETAINE/L-PROLINE TRANSPORT SYSTEM PERMEASE PROTEIN PROW"/>
    <property type="match status" value="1"/>
</dbReference>
<dbReference type="AlphaFoldDB" id="A0A4Y8WY12"/>
<accession>A0A4Y8WY12</accession>
<keyword evidence="2 6" id="KW-0813">Transport</keyword>
<dbReference type="EMBL" id="JACHMC010000001">
    <property type="protein sequence ID" value="MBB4883882.1"/>
    <property type="molecule type" value="Genomic_DNA"/>
</dbReference>
<comment type="similarity">
    <text evidence="6">Belongs to the binding-protein-dependent transport system permease family.</text>
</comment>
<name>A0A4Y8WY12_9MICC</name>
<feature type="transmembrane region" description="Helical" evidence="6">
    <location>
        <begin position="179"/>
        <end position="207"/>
    </location>
</feature>
<evidence type="ECO:0000256" key="2">
    <source>
        <dbReference type="ARBA" id="ARBA00022448"/>
    </source>
</evidence>
<feature type="transmembrane region" description="Helical" evidence="6">
    <location>
        <begin position="77"/>
        <end position="96"/>
    </location>
</feature>
<keyword evidence="3 6" id="KW-0812">Transmembrane</keyword>
<evidence type="ECO:0000256" key="6">
    <source>
        <dbReference type="RuleBase" id="RU363032"/>
    </source>
</evidence>
<evidence type="ECO:0000256" key="3">
    <source>
        <dbReference type="ARBA" id="ARBA00022692"/>
    </source>
</evidence>
<feature type="region of interest" description="Disordered" evidence="7">
    <location>
        <begin position="210"/>
        <end position="251"/>
    </location>
</feature>
<evidence type="ECO:0000256" key="1">
    <source>
        <dbReference type="ARBA" id="ARBA00004141"/>
    </source>
</evidence>
<sequence length="251" mass="26052">MTWISTNLDYILSLAWQHTLIAAPAVLLSLLVSVPVARLANATGWGRKLIVGGSSLLYAIPSLAVFVILPGLIGTRILDPVNVVVALTLYGAALLVRSASEAFDAVDDELLTAATAQGHSAWQRFWRVELPLAGESILAGTRVVSASTISLVSVGALIGVQSLGTLFTEGYSRSFLTEIAVGIVGTVILAVVFDVVLQVAAAVLMPWTRSQDGPRRGRRPAAPDAARTGTASTDDAGLAPDAPVTTAGGTR</sequence>
<evidence type="ECO:0000256" key="5">
    <source>
        <dbReference type="ARBA" id="ARBA00023136"/>
    </source>
</evidence>
<dbReference type="SUPFAM" id="SSF161098">
    <property type="entry name" value="MetI-like"/>
    <property type="match status" value="1"/>
</dbReference>
<proteinExistence type="inferred from homology"/>
<evidence type="ECO:0000313" key="9">
    <source>
        <dbReference type="Proteomes" id="UP000560081"/>
    </source>
</evidence>
<feature type="transmembrane region" description="Helical" evidence="6">
    <location>
        <begin position="49"/>
        <end position="71"/>
    </location>
</feature>
<evidence type="ECO:0000256" key="4">
    <source>
        <dbReference type="ARBA" id="ARBA00022989"/>
    </source>
</evidence>
<dbReference type="InterPro" id="IPR000515">
    <property type="entry name" value="MetI-like"/>
</dbReference>
<feature type="compositionally biased region" description="Low complexity" evidence="7">
    <location>
        <begin position="220"/>
        <end position="231"/>
    </location>
</feature>
<dbReference type="Gene3D" id="1.10.3720.10">
    <property type="entry name" value="MetI-like"/>
    <property type="match status" value="1"/>
</dbReference>
<organism evidence="8 9">
    <name type="scientific">Micrococcus flavus</name>
    <dbReference type="NCBI Taxonomy" id="384602"/>
    <lineage>
        <taxon>Bacteria</taxon>
        <taxon>Bacillati</taxon>
        <taxon>Actinomycetota</taxon>
        <taxon>Actinomycetes</taxon>
        <taxon>Micrococcales</taxon>
        <taxon>Micrococcaceae</taxon>
        <taxon>Micrococcus</taxon>
    </lineage>
</organism>
<evidence type="ECO:0000313" key="8">
    <source>
        <dbReference type="EMBL" id="MBB4883882.1"/>
    </source>
</evidence>
<dbReference type="GO" id="GO:0055085">
    <property type="term" value="P:transmembrane transport"/>
    <property type="evidence" value="ECO:0007669"/>
    <property type="project" value="InterPro"/>
</dbReference>
<dbReference type="CDD" id="cd06261">
    <property type="entry name" value="TM_PBP2"/>
    <property type="match status" value="1"/>
</dbReference>
<gene>
    <name evidence="8" type="ORF">BJ976_002233</name>
</gene>
<dbReference type="PANTHER" id="PTHR30177:SF4">
    <property type="entry name" value="OSMOPROTECTANT IMPORT PERMEASE PROTEIN OSMW"/>
    <property type="match status" value="1"/>
</dbReference>
<dbReference type="Pfam" id="PF00528">
    <property type="entry name" value="BPD_transp_1"/>
    <property type="match status" value="1"/>
</dbReference>
<dbReference type="GO" id="GO:0031460">
    <property type="term" value="P:glycine betaine transport"/>
    <property type="evidence" value="ECO:0007669"/>
    <property type="project" value="TreeGrafter"/>
</dbReference>
<dbReference type="InterPro" id="IPR051204">
    <property type="entry name" value="ABC_transp_perm/SBD"/>
</dbReference>
<dbReference type="GO" id="GO:0005886">
    <property type="term" value="C:plasma membrane"/>
    <property type="evidence" value="ECO:0007669"/>
    <property type="project" value="UniProtKB-SubCell"/>
</dbReference>
<feature type="transmembrane region" description="Helical" evidence="6">
    <location>
        <begin position="143"/>
        <end position="167"/>
    </location>
</feature>
<dbReference type="OrthoDB" id="3233284at2"/>
<feature type="transmembrane region" description="Helical" evidence="6">
    <location>
        <begin position="15"/>
        <end position="37"/>
    </location>
</feature>